<dbReference type="AlphaFoldDB" id="A0A1G7WAK6"/>
<name>A0A1G7WAK6_9SPHI</name>
<dbReference type="EC" id="2.7.13.3" evidence="2"/>
<dbReference type="InterPro" id="IPR000700">
    <property type="entry name" value="PAS-assoc_C"/>
</dbReference>
<evidence type="ECO:0000256" key="3">
    <source>
        <dbReference type="ARBA" id="ARBA00022553"/>
    </source>
</evidence>
<dbReference type="InterPro" id="IPR000014">
    <property type="entry name" value="PAS"/>
</dbReference>
<dbReference type="RefSeq" id="WP_090500633.1">
    <property type="nucleotide sequence ID" value="NZ_FNCH01000009.1"/>
</dbReference>
<dbReference type="Pfam" id="PF08447">
    <property type="entry name" value="PAS_3"/>
    <property type="match status" value="1"/>
</dbReference>
<dbReference type="InterPro" id="IPR003661">
    <property type="entry name" value="HisK_dim/P_dom"/>
</dbReference>
<dbReference type="CDD" id="cd00075">
    <property type="entry name" value="HATPase"/>
    <property type="match status" value="1"/>
</dbReference>
<dbReference type="PRINTS" id="PR00344">
    <property type="entry name" value="BCTRLSENSOR"/>
</dbReference>
<dbReference type="GO" id="GO:0000155">
    <property type="term" value="F:phosphorelay sensor kinase activity"/>
    <property type="evidence" value="ECO:0007669"/>
    <property type="project" value="InterPro"/>
</dbReference>
<evidence type="ECO:0000256" key="5">
    <source>
        <dbReference type="ARBA" id="ARBA00022777"/>
    </source>
</evidence>
<comment type="catalytic activity">
    <reaction evidence="1">
        <text>ATP + protein L-histidine = ADP + protein N-phospho-L-histidine.</text>
        <dbReference type="EC" id="2.7.13.3"/>
    </reaction>
</comment>
<dbReference type="InterPro" id="IPR036097">
    <property type="entry name" value="HisK_dim/P_sf"/>
</dbReference>
<dbReference type="InterPro" id="IPR001610">
    <property type="entry name" value="PAC"/>
</dbReference>
<dbReference type="PROSITE" id="PS50112">
    <property type="entry name" value="PAS"/>
    <property type="match status" value="1"/>
</dbReference>
<accession>A0A1G7WAK6</accession>
<evidence type="ECO:0000256" key="4">
    <source>
        <dbReference type="ARBA" id="ARBA00022679"/>
    </source>
</evidence>
<dbReference type="NCBIfam" id="TIGR00229">
    <property type="entry name" value="sensory_box"/>
    <property type="match status" value="1"/>
</dbReference>
<feature type="domain" description="Histidine kinase" evidence="6">
    <location>
        <begin position="142"/>
        <end position="359"/>
    </location>
</feature>
<dbReference type="InterPro" id="IPR035965">
    <property type="entry name" value="PAS-like_dom_sf"/>
</dbReference>
<evidence type="ECO:0000313" key="9">
    <source>
        <dbReference type="EMBL" id="SDG69026.1"/>
    </source>
</evidence>
<evidence type="ECO:0000256" key="2">
    <source>
        <dbReference type="ARBA" id="ARBA00012438"/>
    </source>
</evidence>
<dbReference type="SUPFAM" id="SSF47384">
    <property type="entry name" value="Homodimeric domain of signal transducing histidine kinase"/>
    <property type="match status" value="1"/>
</dbReference>
<dbReference type="PROSITE" id="PS50109">
    <property type="entry name" value="HIS_KIN"/>
    <property type="match status" value="1"/>
</dbReference>
<proteinExistence type="predicted"/>
<evidence type="ECO:0000313" key="10">
    <source>
        <dbReference type="Proteomes" id="UP000199643"/>
    </source>
</evidence>
<organism evidence="9 10">
    <name type="scientific">Pedobacter terrae</name>
    <dbReference type="NCBI Taxonomy" id="405671"/>
    <lineage>
        <taxon>Bacteria</taxon>
        <taxon>Pseudomonadati</taxon>
        <taxon>Bacteroidota</taxon>
        <taxon>Sphingobacteriia</taxon>
        <taxon>Sphingobacteriales</taxon>
        <taxon>Sphingobacteriaceae</taxon>
        <taxon>Pedobacter</taxon>
    </lineage>
</organism>
<dbReference type="SUPFAM" id="SSF55874">
    <property type="entry name" value="ATPase domain of HSP90 chaperone/DNA topoisomerase II/histidine kinase"/>
    <property type="match status" value="1"/>
</dbReference>
<dbReference type="PANTHER" id="PTHR43304:SF1">
    <property type="entry name" value="PAC DOMAIN-CONTAINING PROTEIN"/>
    <property type="match status" value="1"/>
</dbReference>
<dbReference type="SMART" id="SM00388">
    <property type="entry name" value="HisKA"/>
    <property type="match status" value="1"/>
</dbReference>
<evidence type="ECO:0000259" key="6">
    <source>
        <dbReference type="PROSITE" id="PS50109"/>
    </source>
</evidence>
<dbReference type="STRING" id="405671.SAMN05421827_109173"/>
<dbReference type="PANTHER" id="PTHR43304">
    <property type="entry name" value="PHYTOCHROME-LIKE PROTEIN CPH1"/>
    <property type="match status" value="1"/>
</dbReference>
<dbReference type="Gene3D" id="3.30.450.20">
    <property type="entry name" value="PAS domain"/>
    <property type="match status" value="1"/>
</dbReference>
<feature type="domain" description="PAS" evidence="7">
    <location>
        <begin position="12"/>
        <end position="83"/>
    </location>
</feature>
<dbReference type="InterPro" id="IPR036890">
    <property type="entry name" value="HATPase_C_sf"/>
</dbReference>
<evidence type="ECO:0000259" key="8">
    <source>
        <dbReference type="PROSITE" id="PS50113"/>
    </source>
</evidence>
<evidence type="ECO:0000256" key="1">
    <source>
        <dbReference type="ARBA" id="ARBA00000085"/>
    </source>
</evidence>
<dbReference type="Pfam" id="PF02518">
    <property type="entry name" value="HATPase_c"/>
    <property type="match status" value="1"/>
</dbReference>
<dbReference type="InterPro" id="IPR004358">
    <property type="entry name" value="Sig_transdc_His_kin-like_C"/>
</dbReference>
<dbReference type="EMBL" id="FNCH01000009">
    <property type="protein sequence ID" value="SDG69026.1"/>
    <property type="molecule type" value="Genomic_DNA"/>
</dbReference>
<dbReference type="SUPFAM" id="SSF55785">
    <property type="entry name" value="PYP-like sensor domain (PAS domain)"/>
    <property type="match status" value="1"/>
</dbReference>
<dbReference type="CDD" id="cd00082">
    <property type="entry name" value="HisKA"/>
    <property type="match status" value="1"/>
</dbReference>
<gene>
    <name evidence="9" type="ORF">SAMN05421827_109173</name>
</gene>
<dbReference type="Gene3D" id="1.10.287.130">
    <property type="match status" value="1"/>
</dbReference>
<dbReference type="CDD" id="cd00130">
    <property type="entry name" value="PAS"/>
    <property type="match status" value="1"/>
</dbReference>
<dbReference type="InterPro" id="IPR052162">
    <property type="entry name" value="Sensor_kinase/Photoreceptor"/>
</dbReference>
<dbReference type="OrthoDB" id="9813151at2"/>
<evidence type="ECO:0000259" key="7">
    <source>
        <dbReference type="PROSITE" id="PS50112"/>
    </source>
</evidence>
<keyword evidence="3" id="KW-0597">Phosphoprotein</keyword>
<dbReference type="PROSITE" id="PS50113">
    <property type="entry name" value="PAC"/>
    <property type="match status" value="1"/>
</dbReference>
<reference evidence="10" key="1">
    <citation type="submission" date="2016-10" db="EMBL/GenBank/DDBJ databases">
        <authorList>
            <person name="Varghese N."/>
            <person name="Submissions S."/>
        </authorList>
    </citation>
    <scope>NUCLEOTIDE SEQUENCE [LARGE SCALE GENOMIC DNA]</scope>
    <source>
        <strain evidence="10">DSM 17933</strain>
    </source>
</reference>
<keyword evidence="5" id="KW-0418">Kinase</keyword>
<dbReference type="InterPro" id="IPR013655">
    <property type="entry name" value="PAS_fold_3"/>
</dbReference>
<keyword evidence="10" id="KW-1185">Reference proteome</keyword>
<protein>
    <recommendedName>
        <fullName evidence="2">histidine kinase</fullName>
        <ecNumber evidence="2">2.7.13.3</ecNumber>
    </recommendedName>
</protein>
<dbReference type="Proteomes" id="UP000199643">
    <property type="component" value="Unassembled WGS sequence"/>
</dbReference>
<keyword evidence="4" id="KW-0808">Transferase</keyword>
<sequence>MPKNFLNSASVSEENLSIALAQVKLGFWELDLATKLITCTEQNRANLGLTADQVITENTIIEAILPEDRWRRVEGLKRAMHPKTPTYDFEIRVKHPSQAIRWLQVRGTVIFEARTPVRIIGTTVDISEKKGMEILRDELLNITTHELKSPLSVVKGYLQLIYKFIAGTGDTKHLLIAERAINASSKVERLIEEIIHPSAHSESEILLKKETFDLRKLVLEVISNTKVISEAVEIKLITLTDVYYVTADRYRIAQVLTNLINNAIKYAPGESLIVIEISSDSSNVKISIIDMGIGIPDHEREKIFGKFYRIKNSSSVAAGSGIGLFLCSEIIARHGGAIGMRPNPTGKGTLAFFSLPIIKS</sequence>
<dbReference type="SMART" id="SM00387">
    <property type="entry name" value="HATPase_c"/>
    <property type="match status" value="1"/>
</dbReference>
<feature type="domain" description="PAC" evidence="8">
    <location>
        <begin position="87"/>
        <end position="138"/>
    </location>
</feature>
<dbReference type="Gene3D" id="3.30.565.10">
    <property type="entry name" value="Histidine kinase-like ATPase, C-terminal domain"/>
    <property type="match status" value="1"/>
</dbReference>
<dbReference type="InterPro" id="IPR003594">
    <property type="entry name" value="HATPase_dom"/>
</dbReference>
<dbReference type="FunFam" id="3.30.565.10:FF:000006">
    <property type="entry name" value="Sensor histidine kinase WalK"/>
    <property type="match status" value="1"/>
</dbReference>
<dbReference type="InterPro" id="IPR005467">
    <property type="entry name" value="His_kinase_dom"/>
</dbReference>
<dbReference type="SMART" id="SM00086">
    <property type="entry name" value="PAC"/>
    <property type="match status" value="1"/>
</dbReference>